<keyword evidence="2" id="KW-1185">Reference proteome</keyword>
<protein>
    <submittedName>
        <fullName evidence="1">Uncharacterized protein</fullName>
    </submittedName>
</protein>
<accession>A0ABT0C7L3</accession>
<reference evidence="1" key="1">
    <citation type="submission" date="2021-02" db="EMBL/GenBank/DDBJ databases">
        <title>The CRISPR/cas machinery reduction and long-range gene transfer in the hot spring cyanobacterium Synechococcus.</title>
        <authorList>
            <person name="Dvorak P."/>
            <person name="Jahodarova E."/>
            <person name="Hasler P."/>
            <person name="Poulickova A."/>
        </authorList>
    </citation>
    <scope>NUCLEOTIDE SEQUENCE</scope>
    <source>
        <strain evidence="1">Rupite</strain>
    </source>
</reference>
<proteinExistence type="predicted"/>
<name>A0ABT0C7L3_THEVL</name>
<evidence type="ECO:0000313" key="1">
    <source>
        <dbReference type="EMBL" id="MCJ2541770.1"/>
    </source>
</evidence>
<sequence length="87" mass="10017">MSVPIAKLKHYAVRFDAMPLMVYRELAAHLACVVGVETELEWKKGSTFRYQDSQVEALVIHQSPEADPEQIKRILDHYGAWQYSPLD</sequence>
<evidence type="ECO:0000313" key="2">
    <source>
        <dbReference type="Proteomes" id="UP000830835"/>
    </source>
</evidence>
<comment type="caution">
    <text evidence="1">The sequence shown here is derived from an EMBL/GenBank/DDBJ whole genome shotgun (WGS) entry which is preliminary data.</text>
</comment>
<gene>
    <name evidence="1" type="ORF">JX360_02430</name>
</gene>
<dbReference type="EMBL" id="JAFIRA010000003">
    <property type="protein sequence ID" value="MCJ2541770.1"/>
    <property type="molecule type" value="Genomic_DNA"/>
</dbReference>
<organism evidence="1 2">
    <name type="scientific">Thermostichus vulcanus str. 'Rupite'</name>
    <dbReference type="NCBI Taxonomy" id="2813851"/>
    <lineage>
        <taxon>Bacteria</taxon>
        <taxon>Bacillati</taxon>
        <taxon>Cyanobacteriota</taxon>
        <taxon>Cyanophyceae</taxon>
        <taxon>Thermostichales</taxon>
        <taxon>Thermostichaceae</taxon>
        <taxon>Thermostichus</taxon>
    </lineage>
</organism>
<dbReference type="RefSeq" id="WP_425244339.1">
    <property type="nucleotide sequence ID" value="NZ_JAFIRA010000003.1"/>
</dbReference>
<dbReference type="Proteomes" id="UP000830835">
    <property type="component" value="Unassembled WGS sequence"/>
</dbReference>